<evidence type="ECO:0000256" key="1">
    <source>
        <dbReference type="ARBA" id="ARBA00023002"/>
    </source>
</evidence>
<dbReference type="AlphaFoldDB" id="A0A8G2BZ22"/>
<dbReference type="GO" id="GO:0016903">
    <property type="term" value="F:oxidoreductase activity, acting on the aldehyde or oxo group of donors"/>
    <property type="evidence" value="ECO:0007669"/>
    <property type="project" value="InterPro"/>
</dbReference>
<evidence type="ECO:0000259" key="3">
    <source>
        <dbReference type="Pfam" id="PF01558"/>
    </source>
</evidence>
<dbReference type="Pfam" id="PF01558">
    <property type="entry name" value="POR"/>
    <property type="match status" value="1"/>
</dbReference>
<sequence>MYTDINKKEKSKQKMKTDIILSGVGGQGILSIAAVIGEAALKDGLYMKQAEVHGMSQRGGDVQSNLRLSDQPIASDLIPQGQADLIISLEPMESLRYLPYLKKEGWLVTNSQPFINIPNYPDIEKVNVELGKLPNRVILDVEAIAKEVGSVRAANIVMLGAAAPFIGIDYNKIEDGIRHIFGRKGEEIVEMNLKALKAGYDVAQSRK</sequence>
<dbReference type="PANTHER" id="PTHR43854">
    <property type="entry name" value="INDOLEPYRUVATE OXIDOREDUCTASE SUBUNIT IORB"/>
    <property type="match status" value="1"/>
</dbReference>
<dbReference type="Gene3D" id="3.40.920.10">
    <property type="entry name" value="Pyruvate-ferredoxin oxidoreductase, PFOR, domain III"/>
    <property type="match status" value="1"/>
</dbReference>
<proteinExistence type="predicted"/>
<accession>A0A8G2BZ22</accession>
<dbReference type="Proteomes" id="UP000236725">
    <property type="component" value="Unassembled WGS sequence"/>
</dbReference>
<dbReference type="EMBL" id="FNVS01000026">
    <property type="protein sequence ID" value="SEG27270.1"/>
    <property type="molecule type" value="Genomic_DNA"/>
</dbReference>
<keyword evidence="2" id="KW-0812">Transmembrane</keyword>
<name>A0A8G2BZ22_9BACT</name>
<dbReference type="InterPro" id="IPR052198">
    <property type="entry name" value="IorB_Oxidoreductase"/>
</dbReference>
<dbReference type="PANTHER" id="PTHR43854:SF1">
    <property type="entry name" value="INDOLEPYRUVATE OXIDOREDUCTASE SUBUNIT IORB"/>
    <property type="match status" value="1"/>
</dbReference>
<dbReference type="SUPFAM" id="SSF53323">
    <property type="entry name" value="Pyruvate-ferredoxin oxidoreductase, PFOR, domain III"/>
    <property type="match status" value="1"/>
</dbReference>
<evidence type="ECO:0000313" key="5">
    <source>
        <dbReference type="Proteomes" id="UP000236725"/>
    </source>
</evidence>
<keyword evidence="2" id="KW-0472">Membrane</keyword>
<dbReference type="NCBIfam" id="NF005324">
    <property type="entry name" value="PRK06853.1-4"/>
    <property type="match status" value="1"/>
</dbReference>
<keyword evidence="2" id="KW-1133">Transmembrane helix</keyword>
<gene>
    <name evidence="4" type="ORF">SAMN05444001_1265</name>
</gene>
<organism evidence="4 5">
    <name type="scientific">Parabacteroides chinchillae</name>
    <dbReference type="NCBI Taxonomy" id="871327"/>
    <lineage>
        <taxon>Bacteria</taxon>
        <taxon>Pseudomonadati</taxon>
        <taxon>Bacteroidota</taxon>
        <taxon>Bacteroidia</taxon>
        <taxon>Bacteroidales</taxon>
        <taxon>Tannerellaceae</taxon>
        <taxon>Parabacteroides</taxon>
    </lineage>
</organism>
<evidence type="ECO:0000313" key="4">
    <source>
        <dbReference type="EMBL" id="SEG27270.1"/>
    </source>
</evidence>
<keyword evidence="5" id="KW-1185">Reference proteome</keyword>
<dbReference type="InterPro" id="IPR002869">
    <property type="entry name" value="Pyrv_flavodox_OxRed_cen"/>
</dbReference>
<dbReference type="InterPro" id="IPR019752">
    <property type="entry name" value="Pyrv/ketoisovalerate_OxRed_cat"/>
</dbReference>
<keyword evidence="1" id="KW-0560">Oxidoreductase</keyword>
<feature type="domain" description="Pyruvate/ketoisovalerate oxidoreductase catalytic" evidence="3">
    <location>
        <begin position="25"/>
        <end position="201"/>
    </location>
</feature>
<protein>
    <submittedName>
        <fullName evidence="4">Indolepyruvate ferredoxin oxidoreductase beta subunit</fullName>
    </submittedName>
</protein>
<feature type="transmembrane region" description="Helical" evidence="2">
    <location>
        <begin position="20"/>
        <end position="41"/>
    </location>
</feature>
<evidence type="ECO:0000256" key="2">
    <source>
        <dbReference type="SAM" id="Phobius"/>
    </source>
</evidence>
<comment type="caution">
    <text evidence="4">The sequence shown here is derived from an EMBL/GenBank/DDBJ whole genome shotgun (WGS) entry which is preliminary data.</text>
</comment>
<reference evidence="4 5" key="1">
    <citation type="submission" date="2016-10" db="EMBL/GenBank/DDBJ databases">
        <authorList>
            <person name="Varghese N."/>
            <person name="Submissions S."/>
        </authorList>
    </citation>
    <scope>NUCLEOTIDE SEQUENCE [LARGE SCALE GENOMIC DNA]</scope>
    <source>
        <strain evidence="4 5">DSM 29073</strain>
    </source>
</reference>
<keyword evidence="4" id="KW-0670">Pyruvate</keyword>